<evidence type="ECO:0000313" key="1">
    <source>
        <dbReference type="EMBL" id="MBA4707708.1"/>
    </source>
</evidence>
<dbReference type="SUPFAM" id="SSF48239">
    <property type="entry name" value="Terpenoid cyclases/Protein prenyltransferases"/>
    <property type="match status" value="1"/>
</dbReference>
<dbReference type="RefSeq" id="WP_181834960.1">
    <property type="nucleotide sequence ID" value="NZ_JACERN010000017.1"/>
</dbReference>
<name>A0A838Y1D0_9NEIS</name>
<dbReference type="Proteomes" id="UP000545606">
    <property type="component" value="Unassembled WGS sequence"/>
</dbReference>
<reference evidence="1 2" key="1">
    <citation type="submission" date="2020-07" db="EMBL/GenBank/DDBJ databases">
        <title>Draft genome sequence of violacein-producing bacteria and related species.</title>
        <authorList>
            <person name="Wilson H.S."/>
            <person name="De Leon M.E."/>
        </authorList>
    </citation>
    <scope>NUCLEOTIDE SEQUENCE [LARGE SCALE GENOMIC DNA]</scope>
    <source>
        <strain evidence="1 2">HSC-21Su07</strain>
    </source>
</reference>
<protein>
    <submittedName>
        <fullName evidence="1">Uncharacterized protein</fullName>
    </submittedName>
</protein>
<dbReference type="InterPro" id="IPR008930">
    <property type="entry name" value="Terpenoid_cyclase/PrenylTrfase"/>
</dbReference>
<accession>A0A838Y1D0</accession>
<proteinExistence type="predicted"/>
<organism evidence="1 2">
    <name type="scientific">Aquitalea aquatica</name>
    <dbReference type="NCBI Taxonomy" id="3044273"/>
    <lineage>
        <taxon>Bacteria</taxon>
        <taxon>Pseudomonadati</taxon>
        <taxon>Pseudomonadota</taxon>
        <taxon>Betaproteobacteria</taxon>
        <taxon>Neisseriales</taxon>
        <taxon>Chromobacteriaceae</taxon>
        <taxon>Aquitalea</taxon>
    </lineage>
</organism>
<sequence length="313" mass="35077">MLLAMWATACLADGELHLPEYQLEDGAILLQKGGKHVDPYFAMKALLTAGELGLSTDTVTDAWVAWLLPRQEGNGSFPRFERLANGGWRRSAAADADDSTLALWISLLSRRYAAQAMPASLRSSLERARKALWRLRRVDGGVYEYATGSRLAYLMDNAEVYTALRDDCTYSGYGCQRMLQLEKALTRTFWDAGKRRWRVASRHEPPLAFYPDAAAQQFPHMAGLPAPAGQASFDDWLAREGHSWLLQDKNTLDFPWGVLVLAAPQERRSDVAQIWLQHATPARHTTRWNILEEAVFQGLTQGLDLPEQKGSES</sequence>
<evidence type="ECO:0000313" key="2">
    <source>
        <dbReference type="Proteomes" id="UP000545606"/>
    </source>
</evidence>
<dbReference type="EMBL" id="JACERN010000017">
    <property type="protein sequence ID" value="MBA4707708.1"/>
    <property type="molecule type" value="Genomic_DNA"/>
</dbReference>
<gene>
    <name evidence="1" type="ORF">H2Z84_04800</name>
</gene>
<comment type="caution">
    <text evidence="1">The sequence shown here is derived from an EMBL/GenBank/DDBJ whole genome shotgun (WGS) entry which is preliminary data.</text>
</comment>
<dbReference type="AlphaFoldDB" id="A0A838Y1D0"/>
<keyword evidence="2" id="KW-1185">Reference proteome</keyword>